<organism evidence="8 9">
    <name type="scientific">Alistipes communis</name>
    <dbReference type="NCBI Taxonomy" id="2585118"/>
    <lineage>
        <taxon>Bacteria</taxon>
        <taxon>Pseudomonadati</taxon>
        <taxon>Bacteroidota</taxon>
        <taxon>Bacteroidia</taxon>
        <taxon>Bacteroidales</taxon>
        <taxon>Rikenellaceae</taxon>
        <taxon>Alistipes</taxon>
    </lineage>
</organism>
<dbReference type="InterPro" id="IPR007863">
    <property type="entry name" value="Peptidase_M16_C"/>
</dbReference>
<dbReference type="GO" id="GO:0008237">
    <property type="term" value="F:metallopeptidase activity"/>
    <property type="evidence" value="ECO:0007669"/>
    <property type="project" value="UniProtKB-KW"/>
</dbReference>
<evidence type="ECO:0000313" key="8">
    <source>
        <dbReference type="EMBL" id="BBL02711.1"/>
    </source>
</evidence>
<dbReference type="Pfam" id="PF05193">
    <property type="entry name" value="Peptidase_M16_C"/>
    <property type="match status" value="2"/>
</dbReference>
<proteinExistence type="inferred from homology"/>
<feature type="domain" description="Peptidase M16 N-terminal" evidence="6">
    <location>
        <begin position="53"/>
        <end position="93"/>
    </location>
</feature>
<protein>
    <submittedName>
        <fullName evidence="8">Zinc protease</fullName>
    </submittedName>
</protein>
<dbReference type="Pfam" id="PF00675">
    <property type="entry name" value="Peptidase_M16"/>
    <property type="match status" value="1"/>
</dbReference>
<dbReference type="InterPro" id="IPR050626">
    <property type="entry name" value="Peptidase_M16"/>
</dbReference>
<dbReference type="Proteomes" id="UP000318946">
    <property type="component" value="Chromosome"/>
</dbReference>
<evidence type="ECO:0000313" key="9">
    <source>
        <dbReference type="Proteomes" id="UP000318946"/>
    </source>
</evidence>
<reference evidence="9" key="1">
    <citation type="submission" date="2019-06" db="EMBL/GenBank/DDBJ databases">
        <title>Alistipes onderdonkii subsp. vulgaris subsp. nov., Alistipes dispar sp. nov. and Alistipes communis sp. nov., isolated from human faeces, and creation of Alistipes onderdonkii subsp. onderdonkii subsp. nov.</title>
        <authorList>
            <person name="Sakamoto M."/>
            <person name="Ikeyama N."/>
            <person name="Ogata Y."/>
            <person name="Suda W."/>
            <person name="Iino T."/>
            <person name="Hattori M."/>
            <person name="Ohkuma M."/>
        </authorList>
    </citation>
    <scope>NUCLEOTIDE SEQUENCE [LARGE SCALE GENOMIC DNA]</scope>
    <source>
        <strain evidence="9">5CBH24</strain>
    </source>
</reference>
<name>A0A4Y1WNM0_9BACT</name>
<evidence type="ECO:0000256" key="2">
    <source>
        <dbReference type="ARBA" id="ARBA00022670"/>
    </source>
</evidence>
<dbReference type="GO" id="GO:0046872">
    <property type="term" value="F:metal ion binding"/>
    <property type="evidence" value="ECO:0007669"/>
    <property type="project" value="InterPro"/>
</dbReference>
<keyword evidence="2 8" id="KW-0645">Protease</keyword>
<accession>A0A4Y1XPD5</accession>
<dbReference type="Gene3D" id="3.30.830.10">
    <property type="entry name" value="Metalloenzyme, LuxS/M16 peptidase-like"/>
    <property type="match status" value="4"/>
</dbReference>
<dbReference type="InterPro" id="IPR011765">
    <property type="entry name" value="Pept_M16_N"/>
</dbReference>
<dbReference type="GO" id="GO:0006508">
    <property type="term" value="P:proteolysis"/>
    <property type="evidence" value="ECO:0007669"/>
    <property type="project" value="UniProtKB-KW"/>
</dbReference>
<keyword evidence="3" id="KW-0378">Hydrolase</keyword>
<dbReference type="InterPro" id="IPR011249">
    <property type="entry name" value="Metalloenz_LuxS/M16"/>
</dbReference>
<evidence type="ECO:0000256" key="3">
    <source>
        <dbReference type="ARBA" id="ARBA00022801"/>
    </source>
</evidence>
<dbReference type="KEGG" id="acou:A5CBH24_00240"/>
<dbReference type="PANTHER" id="PTHR43690">
    <property type="entry name" value="NARDILYSIN"/>
    <property type="match status" value="1"/>
</dbReference>
<evidence type="ECO:0000256" key="4">
    <source>
        <dbReference type="ARBA" id="ARBA00022833"/>
    </source>
</evidence>
<gene>
    <name evidence="8" type="ORF">A5CBH24_00240</name>
</gene>
<comment type="similarity">
    <text evidence="1">Belongs to the peptidase M16 family.</text>
</comment>
<keyword evidence="9" id="KW-1185">Reference proteome</keyword>
<dbReference type="PANTHER" id="PTHR43690:SF17">
    <property type="entry name" value="PROTEIN YHJJ"/>
    <property type="match status" value="1"/>
</dbReference>
<keyword evidence="5" id="KW-0482">Metalloprotease</keyword>
<keyword evidence="4" id="KW-0862">Zinc</keyword>
<evidence type="ECO:0000256" key="5">
    <source>
        <dbReference type="ARBA" id="ARBA00023049"/>
    </source>
</evidence>
<accession>A0A4Y1WNM0</accession>
<evidence type="ECO:0000259" key="6">
    <source>
        <dbReference type="Pfam" id="PF00675"/>
    </source>
</evidence>
<dbReference type="SUPFAM" id="SSF63411">
    <property type="entry name" value="LuxS/MPP-like metallohydrolase"/>
    <property type="match status" value="4"/>
</dbReference>
<dbReference type="EMBL" id="AP019735">
    <property type="protein sequence ID" value="BBL02711.1"/>
    <property type="molecule type" value="Genomic_DNA"/>
</dbReference>
<evidence type="ECO:0000259" key="7">
    <source>
        <dbReference type="Pfam" id="PF05193"/>
    </source>
</evidence>
<feature type="domain" description="Peptidase M16 C-terminal" evidence="7">
    <location>
        <begin position="739"/>
        <end position="867"/>
    </location>
</feature>
<feature type="domain" description="Peptidase M16 C-terminal" evidence="7">
    <location>
        <begin position="246"/>
        <end position="416"/>
    </location>
</feature>
<dbReference type="AlphaFoldDB" id="A0A4Y1WNM0"/>
<sequence>MVAAAVLSLVVTSCSKYRYEEVADDPLHSRIYTLDNGLKVYMTVNGEAPRIQTYIAVRVGSKNDPLETTGLAHYFEHLMFKGTKSFGTQDYEAERPMLDEIERLFEVYRTTTDADERRAIYARIDSVSQEASKLAIPNEYDKLMSAIGAAGTNAFTSYDMTVYTEEIPSNQIDNWAKIQSDRFANAVIRGFHTELETVYEEYNMSLTSDSRKMLDSLMVALYPHHPYGMHTVLGTQEDLKNPSITNIKNYYKTYYVPNNMAICLSGDFDPDRMIATIDKYFGGLKPNPELPEWSFTPEPAMTAPVEKTVLGQEAEMIYLGWRTGGASSEDADMIQLVSSLLSNGKCGLLDVDIQQQQKMLGVGAEGLQLADYGMMVAIGYPKPGQTLEEARDMLLDEIGKLRAGDFDEELLASTIANYKRGEMQALEENGNRAMAYVDAFINGVDWKRSVEELDRLSKVTKADVVAWANEKLDPEVYAAVYKRQGVDPNIHKIDKPQITPIATNRDKSSEFLAAIQAAEVEAVQPVFVDYASDLSVGKMKQDIEVLYKQNTTNGLFSLYYVYDFGTTTDPAFGIASDYFDLLGTDTQSLQEIQREFYDLACSFGIHAGGERIYVTISGLAENMDKAVKLAEEYMQNVEGDDAVLAQLKANAMKARNDAKLNQNANFRALQQYTFYGPEAIRARTLTDEQLMALTSDELLARIRSLSDYEHYVMYYGPETEAKLIAALDAIHRTSQELKPVRKVRFPLLTVDKSEVNVAQYDAKQIYYLQYSNRGEKFSTDNDPGETLFNSYFGGGMNAVVFQEMREARSLAYTAFATFTEMRDKDDPYIFYAFIATQNDKMRQAVEAFDEIIENMPESEKAFELAKQGILANLSTQRTVRDNVLWSFVSAREMGVGVDRNKAVYDAVQGMTLADVKAFHDKWVKGRKYTYSILGDRNDIDMDYLRTLGPVHEVSQRELFGY</sequence>
<evidence type="ECO:0000256" key="1">
    <source>
        <dbReference type="ARBA" id="ARBA00007261"/>
    </source>
</evidence>